<proteinExistence type="predicted"/>
<feature type="region of interest" description="Disordered" evidence="2">
    <location>
        <begin position="178"/>
        <end position="347"/>
    </location>
</feature>
<dbReference type="Pfam" id="PF13920">
    <property type="entry name" value="zf-C3HC4_3"/>
    <property type="match status" value="1"/>
</dbReference>
<dbReference type="PROSITE" id="PS50089">
    <property type="entry name" value="ZF_RING_2"/>
    <property type="match status" value="1"/>
</dbReference>
<feature type="region of interest" description="Disordered" evidence="2">
    <location>
        <begin position="104"/>
        <end position="166"/>
    </location>
</feature>
<dbReference type="GO" id="GO:0008270">
    <property type="term" value="F:zinc ion binding"/>
    <property type="evidence" value="ECO:0007669"/>
    <property type="project" value="UniProtKB-KW"/>
</dbReference>
<feature type="region of interest" description="Disordered" evidence="2">
    <location>
        <begin position="388"/>
        <end position="427"/>
    </location>
</feature>
<dbReference type="Pfam" id="PF15926">
    <property type="entry name" value="RNF220"/>
    <property type="match status" value="1"/>
</dbReference>
<evidence type="ECO:0000313" key="5">
    <source>
        <dbReference type="Proteomes" id="UP000070544"/>
    </source>
</evidence>
<dbReference type="OrthoDB" id="6270329at2759"/>
<keyword evidence="1" id="KW-0479">Metal-binding</keyword>
<accession>A0A139AL52</accession>
<feature type="compositionally biased region" description="Gly residues" evidence="2">
    <location>
        <begin position="214"/>
        <end position="228"/>
    </location>
</feature>
<evidence type="ECO:0000259" key="3">
    <source>
        <dbReference type="PROSITE" id="PS50089"/>
    </source>
</evidence>
<feature type="compositionally biased region" description="Low complexity" evidence="2">
    <location>
        <begin position="59"/>
        <end position="75"/>
    </location>
</feature>
<dbReference type="AlphaFoldDB" id="A0A139AL52"/>
<feature type="compositionally biased region" description="Basic residues" evidence="2">
    <location>
        <begin position="25"/>
        <end position="38"/>
    </location>
</feature>
<dbReference type="SMART" id="SM00184">
    <property type="entry name" value="RING"/>
    <property type="match status" value="1"/>
</dbReference>
<dbReference type="SUPFAM" id="SSF57850">
    <property type="entry name" value="RING/U-box"/>
    <property type="match status" value="1"/>
</dbReference>
<feature type="region of interest" description="Disordered" evidence="2">
    <location>
        <begin position="1"/>
        <end position="77"/>
    </location>
</feature>
<feature type="compositionally biased region" description="Acidic residues" evidence="2">
    <location>
        <begin position="137"/>
        <end position="159"/>
    </location>
</feature>
<dbReference type="InterPro" id="IPR013083">
    <property type="entry name" value="Znf_RING/FYVE/PHD"/>
</dbReference>
<dbReference type="Gene3D" id="3.30.40.10">
    <property type="entry name" value="Zinc/RING finger domain, C3HC4 (zinc finger)"/>
    <property type="match status" value="1"/>
</dbReference>
<dbReference type="InterPro" id="IPR001841">
    <property type="entry name" value="Znf_RING"/>
</dbReference>
<feature type="compositionally biased region" description="Pro residues" evidence="2">
    <location>
        <begin position="43"/>
        <end position="58"/>
    </location>
</feature>
<dbReference type="PANTHER" id="PTHR13459">
    <property type="entry name" value="E3 UBIQUITIN-PROTEIN LIGASE RNF220 ISOFORM X1"/>
    <property type="match status" value="1"/>
</dbReference>
<protein>
    <recommendedName>
        <fullName evidence="3">RING-type domain-containing protein</fullName>
    </recommendedName>
</protein>
<feature type="domain" description="RING-type" evidence="3">
    <location>
        <begin position="501"/>
        <end position="539"/>
    </location>
</feature>
<name>A0A139AL52_GONPJ</name>
<dbReference type="PANTHER" id="PTHR13459:SF1">
    <property type="entry name" value="E3 UBIQUITIN-PROTEIN LIGASE RNF220 ISOFORM X1"/>
    <property type="match status" value="1"/>
</dbReference>
<dbReference type="STRING" id="1344416.A0A139AL52"/>
<gene>
    <name evidence="4" type="ORF">M427DRAFT_153731</name>
</gene>
<feature type="compositionally biased region" description="Low complexity" evidence="2">
    <location>
        <begin position="124"/>
        <end position="136"/>
    </location>
</feature>
<keyword evidence="1" id="KW-0863">Zinc-finger</keyword>
<keyword evidence="1" id="KW-0862">Zinc</keyword>
<dbReference type="InterPro" id="IPR031824">
    <property type="entry name" value="RNF220_mid"/>
</dbReference>
<dbReference type="GO" id="GO:0016567">
    <property type="term" value="P:protein ubiquitination"/>
    <property type="evidence" value="ECO:0007669"/>
    <property type="project" value="TreeGrafter"/>
</dbReference>
<organism evidence="4 5">
    <name type="scientific">Gonapodya prolifera (strain JEL478)</name>
    <name type="common">Monoblepharis prolifera</name>
    <dbReference type="NCBI Taxonomy" id="1344416"/>
    <lineage>
        <taxon>Eukaryota</taxon>
        <taxon>Fungi</taxon>
        <taxon>Fungi incertae sedis</taxon>
        <taxon>Chytridiomycota</taxon>
        <taxon>Chytridiomycota incertae sedis</taxon>
        <taxon>Monoblepharidomycetes</taxon>
        <taxon>Monoblepharidales</taxon>
        <taxon>Gonapodyaceae</taxon>
        <taxon>Gonapodya</taxon>
    </lineage>
</organism>
<dbReference type="EMBL" id="KQ965746">
    <property type="protein sequence ID" value="KXS17519.1"/>
    <property type="molecule type" value="Genomic_DNA"/>
</dbReference>
<dbReference type="GO" id="GO:0061630">
    <property type="term" value="F:ubiquitin protein ligase activity"/>
    <property type="evidence" value="ECO:0007669"/>
    <property type="project" value="TreeGrafter"/>
</dbReference>
<feature type="compositionally biased region" description="Low complexity" evidence="2">
    <location>
        <begin position="204"/>
        <end position="213"/>
    </location>
</feature>
<dbReference type="InterPro" id="IPR052443">
    <property type="entry name" value="E3_ubiq-ligase_RNF220-like"/>
</dbReference>
<dbReference type="Proteomes" id="UP000070544">
    <property type="component" value="Unassembled WGS sequence"/>
</dbReference>
<evidence type="ECO:0000256" key="1">
    <source>
        <dbReference type="PROSITE-ProRule" id="PRU00175"/>
    </source>
</evidence>
<evidence type="ECO:0000256" key="2">
    <source>
        <dbReference type="SAM" id="MobiDB-lite"/>
    </source>
</evidence>
<evidence type="ECO:0000313" key="4">
    <source>
        <dbReference type="EMBL" id="KXS17519.1"/>
    </source>
</evidence>
<reference evidence="4 5" key="1">
    <citation type="journal article" date="2015" name="Genome Biol. Evol.">
        <title>Phylogenomic analyses indicate that early fungi evolved digesting cell walls of algal ancestors of land plants.</title>
        <authorList>
            <person name="Chang Y."/>
            <person name="Wang S."/>
            <person name="Sekimoto S."/>
            <person name="Aerts A.L."/>
            <person name="Choi C."/>
            <person name="Clum A."/>
            <person name="LaButti K.M."/>
            <person name="Lindquist E.A."/>
            <person name="Yee Ngan C."/>
            <person name="Ohm R.A."/>
            <person name="Salamov A.A."/>
            <person name="Grigoriev I.V."/>
            <person name="Spatafora J.W."/>
            <person name="Berbee M.L."/>
        </authorList>
    </citation>
    <scope>NUCLEOTIDE SEQUENCE [LARGE SCALE GENOMIC DNA]</scope>
    <source>
        <strain evidence="4 5">JEL478</strain>
    </source>
</reference>
<sequence length="553" mass="58209">MKLRERSANRTPAHPPPNQQQSLRHSPRKKLRSSRTRSSHSSSPPPPPNPPSATPPPSASTSTSTSTSTTTNPRPVVWEEYTWAGVTRIRATALLEGGLAAHGFVTSSSSSASASRRGSKRPRTNTSSSAPTSPTLSEDDEDEPLVDVDGDIDGADDDATAAHRISEQDVLDYVQRKMKEQKEWEDSQSGLAGQSALATEGERSSWTGSTSTGSGSGWTASGGTGVSGWSGHIGQNGQSAPSLQSLQSSENGHFGPTGHYEHPGHTSHSADTPHSIHAHTDQSDQEGDSSHASPHLTYQHPHGDPDPSSTQSRPPPSDDYTPVSLADEAAYYADDDTPLENGLPHTPNTLTLITEGVSAPTQSDSIYSFRALYPPPQADRGALREPELAGTAPAHGPNSSSGDASAGSMPGASKSHPLAPIQSAQNPAPLDPRTLAALYRLASLPLAVAAVDPSFAPLSSSLLHPSPNFPNTTTPTPTPLLSALLGHITHLTSQLSRAPKCLVCLDVPTYPHAPPCNHALCRECWLGVLATRRVCPICNRIVGAGECRRVWLG</sequence>
<keyword evidence="5" id="KW-1185">Reference proteome</keyword>